<dbReference type="EMBL" id="FQXU01000003">
    <property type="protein sequence ID" value="SHH62441.1"/>
    <property type="molecule type" value="Genomic_DNA"/>
</dbReference>
<gene>
    <name evidence="2" type="ORF">SAMN02745941_00529</name>
</gene>
<keyword evidence="1" id="KW-1133">Transmembrane helix</keyword>
<organism evidence="2 3">
    <name type="scientific">Clostridium intestinale DSM 6191</name>
    <dbReference type="NCBI Taxonomy" id="1121320"/>
    <lineage>
        <taxon>Bacteria</taxon>
        <taxon>Bacillati</taxon>
        <taxon>Bacillota</taxon>
        <taxon>Clostridia</taxon>
        <taxon>Eubacteriales</taxon>
        <taxon>Clostridiaceae</taxon>
        <taxon>Clostridium</taxon>
    </lineage>
</organism>
<accession>A0A1M5UHN3</accession>
<dbReference type="AlphaFoldDB" id="A0A1M5UHN3"/>
<evidence type="ECO:0000313" key="2">
    <source>
        <dbReference type="EMBL" id="SHH62441.1"/>
    </source>
</evidence>
<keyword evidence="1" id="KW-0472">Membrane</keyword>
<feature type="transmembrane region" description="Helical" evidence="1">
    <location>
        <begin position="7"/>
        <end position="28"/>
    </location>
</feature>
<protein>
    <submittedName>
        <fullName evidence="2">Uncharacterized protein</fullName>
    </submittedName>
</protein>
<dbReference type="RefSeq" id="WP_073016414.1">
    <property type="nucleotide sequence ID" value="NZ_FQXU01000003.1"/>
</dbReference>
<proteinExistence type="predicted"/>
<evidence type="ECO:0000313" key="3">
    <source>
        <dbReference type="Proteomes" id="UP000184241"/>
    </source>
</evidence>
<name>A0A1M5UHN3_9CLOT</name>
<reference evidence="2 3" key="1">
    <citation type="submission" date="2016-11" db="EMBL/GenBank/DDBJ databases">
        <authorList>
            <person name="Jaros S."/>
            <person name="Januszkiewicz K."/>
            <person name="Wedrychowicz H."/>
        </authorList>
    </citation>
    <scope>NUCLEOTIDE SEQUENCE [LARGE SCALE GENOMIC DNA]</scope>
    <source>
        <strain evidence="2 3">DSM 6191</strain>
    </source>
</reference>
<evidence type="ECO:0000256" key="1">
    <source>
        <dbReference type="SAM" id="Phobius"/>
    </source>
</evidence>
<sequence>MKKFKRLKIISISSLFVITLYIVISSYVNQGLFKDKVLDKYLDSEVTKIKISRLSDFSEVVIKDKDKISDILDSLSNLQVKKYKDKITKSYEVYDLAIYEDNGIKIGLTIYNNEYIAFIDLFGGRSGTFKIIDDKNELDLSEFYK</sequence>
<dbReference type="Proteomes" id="UP000184241">
    <property type="component" value="Unassembled WGS sequence"/>
</dbReference>
<keyword evidence="1" id="KW-0812">Transmembrane</keyword>